<dbReference type="EMBL" id="FOLQ01000006">
    <property type="protein sequence ID" value="SFD69508.1"/>
    <property type="molecule type" value="Genomic_DNA"/>
</dbReference>
<keyword evidence="4" id="KW-1185">Reference proteome</keyword>
<feature type="transmembrane region" description="Helical" evidence="2">
    <location>
        <begin position="39"/>
        <end position="61"/>
    </location>
</feature>
<gene>
    <name evidence="3" type="ORF">SAMN05216167_106252</name>
</gene>
<feature type="transmembrane region" description="Helical" evidence="2">
    <location>
        <begin position="73"/>
        <end position="91"/>
    </location>
</feature>
<dbReference type="Pfam" id="PF09527">
    <property type="entry name" value="ATPase_gene1"/>
    <property type="match status" value="1"/>
</dbReference>
<dbReference type="STRING" id="662367.SAMN05216167_106252"/>
<protein>
    <submittedName>
        <fullName evidence="3">Putative F0F1-ATPase subunit Ca2+/Mg2+ transporter</fullName>
    </submittedName>
</protein>
<evidence type="ECO:0000256" key="2">
    <source>
        <dbReference type="SAM" id="Phobius"/>
    </source>
</evidence>
<reference evidence="3 4" key="1">
    <citation type="submission" date="2016-10" db="EMBL/GenBank/DDBJ databases">
        <authorList>
            <person name="de Groot N.N."/>
        </authorList>
    </citation>
    <scope>NUCLEOTIDE SEQUENCE [LARGE SCALE GENOMIC DNA]</scope>
    <source>
        <strain evidence="3 4">DSM 26130</strain>
    </source>
</reference>
<name>A0A1I1UIR4_9BACT</name>
<feature type="region of interest" description="Disordered" evidence="1">
    <location>
        <begin position="1"/>
        <end position="30"/>
    </location>
</feature>
<dbReference type="AlphaFoldDB" id="A0A1I1UIR4"/>
<keyword evidence="2" id="KW-0812">Transmembrane</keyword>
<dbReference type="InterPro" id="IPR032820">
    <property type="entry name" value="ATPase_put"/>
</dbReference>
<accession>A0A1I1UIR4</accession>
<evidence type="ECO:0000313" key="4">
    <source>
        <dbReference type="Proteomes" id="UP000198598"/>
    </source>
</evidence>
<organism evidence="3 4">
    <name type="scientific">Spirosoma endophyticum</name>
    <dbReference type="NCBI Taxonomy" id="662367"/>
    <lineage>
        <taxon>Bacteria</taxon>
        <taxon>Pseudomonadati</taxon>
        <taxon>Bacteroidota</taxon>
        <taxon>Cytophagia</taxon>
        <taxon>Cytophagales</taxon>
        <taxon>Cytophagaceae</taxon>
        <taxon>Spirosoma</taxon>
    </lineage>
</organism>
<keyword evidence="2" id="KW-1133">Transmembrane helix</keyword>
<feature type="compositionally biased region" description="Polar residues" evidence="1">
    <location>
        <begin position="1"/>
        <end position="19"/>
    </location>
</feature>
<evidence type="ECO:0000313" key="3">
    <source>
        <dbReference type="EMBL" id="SFD69508.1"/>
    </source>
</evidence>
<sequence length="97" mass="10939">MLLFSSMENDPEQSNQNVPNKPVRDNDPIKKATEKSTSFVQFSGIAFQMLGTIGLGVWAGMKLDQWQNNHRPVWTIVLSLTAIGASLYLFIRQLTKK</sequence>
<proteinExistence type="predicted"/>
<dbReference type="Proteomes" id="UP000198598">
    <property type="component" value="Unassembled WGS sequence"/>
</dbReference>
<evidence type="ECO:0000256" key="1">
    <source>
        <dbReference type="SAM" id="MobiDB-lite"/>
    </source>
</evidence>
<keyword evidence="2" id="KW-0472">Membrane</keyword>